<dbReference type="SMART" id="SM00062">
    <property type="entry name" value="PBPb"/>
    <property type="match status" value="1"/>
</dbReference>
<dbReference type="EMBL" id="OX458333">
    <property type="protein sequence ID" value="CAI8732271.1"/>
    <property type="molecule type" value="Genomic_DNA"/>
</dbReference>
<protein>
    <submittedName>
        <fullName evidence="5">MxaJ protein</fullName>
    </submittedName>
</protein>
<dbReference type="InterPro" id="IPR022448">
    <property type="entry name" value="Quinoprotein_dehydrogenase"/>
</dbReference>
<dbReference type="SUPFAM" id="SSF53850">
    <property type="entry name" value="Periplasmic binding protein-like II"/>
    <property type="match status" value="1"/>
</dbReference>
<evidence type="ECO:0000256" key="2">
    <source>
        <dbReference type="ARBA" id="ARBA00022729"/>
    </source>
</evidence>
<evidence type="ECO:0000313" key="5">
    <source>
        <dbReference type="EMBL" id="CAI8732271.1"/>
    </source>
</evidence>
<evidence type="ECO:0000256" key="3">
    <source>
        <dbReference type="SAM" id="SignalP"/>
    </source>
</evidence>
<dbReference type="Gene3D" id="3.40.190.10">
    <property type="entry name" value="Periplasmic binding protein-like II"/>
    <property type="match status" value="2"/>
</dbReference>
<organism evidence="5 6">
    <name type="scientific">Methylocaldum szegediense</name>
    <dbReference type="NCBI Taxonomy" id="73780"/>
    <lineage>
        <taxon>Bacteria</taxon>
        <taxon>Pseudomonadati</taxon>
        <taxon>Pseudomonadota</taxon>
        <taxon>Gammaproteobacteria</taxon>
        <taxon>Methylococcales</taxon>
        <taxon>Methylococcaceae</taxon>
        <taxon>Methylocaldum</taxon>
    </lineage>
</organism>
<comment type="similarity">
    <text evidence="1">Belongs to the bacterial solute-binding protein 3 family.</text>
</comment>
<keyword evidence="2 3" id="KW-0732">Signal</keyword>
<evidence type="ECO:0000313" key="6">
    <source>
        <dbReference type="Proteomes" id="UP001162030"/>
    </source>
</evidence>
<accession>A0ABN8WWR8</accession>
<feature type="signal peptide" evidence="3">
    <location>
        <begin position="1"/>
        <end position="22"/>
    </location>
</feature>
<proteinExistence type="inferred from homology"/>
<name>A0ABN8WWR8_9GAMM</name>
<dbReference type="InterPro" id="IPR001638">
    <property type="entry name" value="Solute-binding_3/MltF_N"/>
</dbReference>
<dbReference type="PANTHER" id="PTHR35936">
    <property type="entry name" value="MEMBRANE-BOUND LYTIC MUREIN TRANSGLYCOSYLASE F"/>
    <property type="match status" value="1"/>
</dbReference>
<feature type="domain" description="Solute-binding protein family 3/N-terminal" evidence="4">
    <location>
        <begin position="28"/>
        <end position="266"/>
    </location>
</feature>
<gene>
    <name evidence="5" type="ORF">MSZNOR_0303</name>
</gene>
<dbReference type="Pfam" id="PF00497">
    <property type="entry name" value="SBP_bac_3"/>
    <property type="match status" value="1"/>
</dbReference>
<evidence type="ECO:0000259" key="4">
    <source>
        <dbReference type="SMART" id="SM00062"/>
    </source>
</evidence>
<dbReference type="PANTHER" id="PTHR35936:SF17">
    <property type="entry name" value="ARGININE-BINDING EXTRACELLULAR PROTEIN ARTP"/>
    <property type="match status" value="1"/>
</dbReference>
<sequence length="270" mass="30092">MIGRLRVIVLAISLAVAASAYATEGKKALRVCADPNNLPFSNQRGEGFENRLAEIIARELGRKLEYTWWAQRRGFFRNTLNAGRCDVVMGVPSGFERVLTTRPYYRSSYALVYRKDAGYTLRSLDASELRTLKIGLHFIGDDYSNPPPAEALARRGIIQNVVGYSIYGDYREPNPPARLIEAVARGDIDVAIAWGPLAGYFAKRQPTKLAVVPLPTPDEPQAQPFEFSIAMGVRKDDKPLRAALDEVLARKRSQITALLKKYGVPLIEPR</sequence>
<keyword evidence="6" id="KW-1185">Reference proteome</keyword>
<feature type="chain" id="PRO_5045233321" evidence="3">
    <location>
        <begin position="23"/>
        <end position="270"/>
    </location>
</feature>
<dbReference type="RefSeq" id="WP_036268894.1">
    <property type="nucleotide sequence ID" value="NZ_OX458333.1"/>
</dbReference>
<dbReference type="Proteomes" id="UP001162030">
    <property type="component" value="Chromosome"/>
</dbReference>
<dbReference type="NCBIfam" id="TIGR03871">
    <property type="entry name" value="ABC_peri_MoxJ_2"/>
    <property type="match status" value="1"/>
</dbReference>
<evidence type="ECO:0000256" key="1">
    <source>
        <dbReference type="ARBA" id="ARBA00010333"/>
    </source>
</evidence>
<reference evidence="5 6" key="1">
    <citation type="submission" date="2023-03" db="EMBL/GenBank/DDBJ databases">
        <authorList>
            <person name="Pearce D."/>
        </authorList>
    </citation>
    <scope>NUCLEOTIDE SEQUENCE [LARGE SCALE GENOMIC DNA]</scope>
    <source>
        <strain evidence="5">Msz</strain>
    </source>
</reference>